<feature type="region of interest" description="Disordered" evidence="1">
    <location>
        <begin position="205"/>
        <end position="330"/>
    </location>
</feature>
<feature type="compositionally biased region" description="Basic and acidic residues" evidence="1">
    <location>
        <begin position="80"/>
        <end position="95"/>
    </location>
</feature>
<evidence type="ECO:0000256" key="1">
    <source>
        <dbReference type="SAM" id="MobiDB-lite"/>
    </source>
</evidence>
<evidence type="ECO:0000313" key="2">
    <source>
        <dbReference type="EMBL" id="CAA9329714.1"/>
    </source>
</evidence>
<sequence length="330" mass="35657">DRGRHTAAAGQGHRSPCPAAPAEADLRPGQLHAGVPRGPAGDLRDLRGVAVPAGGVLLADELERVHAHPDLRGAGQLHAGADRLDLPPGDAEQHHPRGGAAAGDDRAGPGARLAAHRRRQQPRPDARPAGLGLLPRRLLLPLRDPGHRHRHHVEPDLRPERRHPQRAADPDRRGERGLLPLARRRAHRDAGDDLRHRLGLRRLLHGAVRGGDQGHPGRDLRGRPDRRGRPAADRRQDHGPADPRQRADGLRLHGHPRARRVRLHGGAEPRRRAEQLDPGDVAAAAEHGLHQGPVRRGVRHGRRARGDHPGLLGPGVPRQPPAERQGGGAV</sequence>
<feature type="compositionally biased region" description="Basic and acidic residues" evidence="1">
    <location>
        <begin position="265"/>
        <end position="275"/>
    </location>
</feature>
<feature type="compositionally biased region" description="Basic residues" evidence="1">
    <location>
        <begin position="296"/>
        <end position="305"/>
    </location>
</feature>
<feature type="compositionally biased region" description="Low complexity" evidence="1">
    <location>
        <begin position="127"/>
        <end position="143"/>
    </location>
</feature>
<dbReference type="EMBL" id="CADCTS010000436">
    <property type="protein sequence ID" value="CAA9329714.1"/>
    <property type="molecule type" value="Genomic_DNA"/>
</dbReference>
<feature type="region of interest" description="Disordered" evidence="1">
    <location>
        <begin position="80"/>
        <end position="190"/>
    </location>
</feature>
<feature type="region of interest" description="Disordered" evidence="1">
    <location>
        <begin position="1"/>
        <end position="46"/>
    </location>
</feature>
<proteinExistence type="predicted"/>
<protein>
    <submittedName>
        <fullName evidence="2">ABC transporter, permease protein 1 (Cluster 1, maltose/g3p/polyamine/iron)</fullName>
    </submittedName>
</protein>
<feature type="non-terminal residue" evidence="2">
    <location>
        <position position="1"/>
    </location>
</feature>
<feature type="compositionally biased region" description="Basic and acidic residues" evidence="1">
    <location>
        <begin position="215"/>
        <end position="251"/>
    </location>
</feature>
<feature type="compositionally biased region" description="Basic and acidic residues" evidence="1">
    <location>
        <begin position="166"/>
        <end position="176"/>
    </location>
</feature>
<feature type="non-terminal residue" evidence="2">
    <location>
        <position position="330"/>
    </location>
</feature>
<gene>
    <name evidence="2" type="ORF">AVDCRST_MAG48-3076</name>
</gene>
<reference evidence="2" key="1">
    <citation type="submission" date="2020-02" db="EMBL/GenBank/DDBJ databases">
        <authorList>
            <person name="Meier V. D."/>
        </authorList>
    </citation>
    <scope>NUCLEOTIDE SEQUENCE</scope>
    <source>
        <strain evidence="2">AVDCRST_MAG48</strain>
    </source>
</reference>
<name>A0A6J4LG00_9ACTN</name>
<feature type="compositionally biased region" description="Basic residues" evidence="1">
    <location>
        <begin position="252"/>
        <end position="263"/>
    </location>
</feature>
<organism evidence="2">
    <name type="scientific">uncultured Friedmanniella sp</name>
    <dbReference type="NCBI Taxonomy" id="335381"/>
    <lineage>
        <taxon>Bacteria</taxon>
        <taxon>Bacillati</taxon>
        <taxon>Actinomycetota</taxon>
        <taxon>Actinomycetes</taxon>
        <taxon>Propionibacteriales</taxon>
        <taxon>Nocardioidaceae</taxon>
        <taxon>Friedmanniella</taxon>
        <taxon>environmental samples</taxon>
    </lineage>
</organism>
<dbReference type="AlphaFoldDB" id="A0A6J4LG00"/>
<accession>A0A6J4LG00</accession>